<keyword evidence="3" id="KW-1185">Reference proteome</keyword>
<evidence type="ECO:0000313" key="3">
    <source>
        <dbReference type="Proteomes" id="UP000243778"/>
    </source>
</evidence>
<dbReference type="EMBL" id="FNNU01000004">
    <property type="protein sequence ID" value="SDX40861.1"/>
    <property type="molecule type" value="Genomic_DNA"/>
</dbReference>
<dbReference type="Proteomes" id="UP000243778">
    <property type="component" value="Unassembled WGS sequence"/>
</dbReference>
<accession>A0A1H3BGN2</accession>
<dbReference type="STRING" id="1007099.SAMN05216287_2830"/>
<dbReference type="PROSITE" id="PS51273">
    <property type="entry name" value="GATASE_TYPE_1"/>
    <property type="match status" value="1"/>
</dbReference>
<dbReference type="Pfam" id="PF00117">
    <property type="entry name" value="GATase"/>
    <property type="match status" value="1"/>
</dbReference>
<dbReference type="InterPro" id="IPR044992">
    <property type="entry name" value="ChyE-like"/>
</dbReference>
<dbReference type="CDD" id="cd01741">
    <property type="entry name" value="GATase1_1"/>
    <property type="match status" value="1"/>
</dbReference>
<dbReference type="GO" id="GO:0016740">
    <property type="term" value="F:transferase activity"/>
    <property type="evidence" value="ECO:0007669"/>
    <property type="project" value="UniProtKB-KW"/>
</dbReference>
<reference evidence="3" key="1">
    <citation type="submission" date="2016-10" db="EMBL/GenBank/DDBJ databases">
        <authorList>
            <person name="Varghese N."/>
            <person name="Submissions S."/>
        </authorList>
    </citation>
    <scope>NUCLEOTIDE SEQUENCE [LARGE SCALE GENOMIC DNA]</scope>
    <source>
        <strain evidence="3">NRRL B-59562</strain>
    </source>
</reference>
<dbReference type="OrthoDB" id="9813383at2"/>
<organism evidence="2 3">
    <name type="scientific">Pseudomonas kuykendallii</name>
    <dbReference type="NCBI Taxonomy" id="1007099"/>
    <lineage>
        <taxon>Bacteria</taxon>
        <taxon>Pseudomonadati</taxon>
        <taxon>Pseudomonadota</taxon>
        <taxon>Gammaproteobacteria</taxon>
        <taxon>Pseudomonadales</taxon>
        <taxon>Pseudomonadaceae</taxon>
        <taxon>Pseudomonas</taxon>
    </lineage>
</organism>
<dbReference type="RefSeq" id="WP_090229369.1">
    <property type="nucleotide sequence ID" value="NZ_FNNU01000004.1"/>
</dbReference>
<dbReference type="GO" id="GO:0005829">
    <property type="term" value="C:cytosol"/>
    <property type="evidence" value="ECO:0007669"/>
    <property type="project" value="TreeGrafter"/>
</dbReference>
<gene>
    <name evidence="2" type="ORF">SAMN05216287_2830</name>
</gene>
<dbReference type="PANTHER" id="PTHR42695:SF5">
    <property type="entry name" value="GLUTAMINE AMIDOTRANSFERASE YLR126C-RELATED"/>
    <property type="match status" value="1"/>
</dbReference>
<evidence type="ECO:0000259" key="1">
    <source>
        <dbReference type="Pfam" id="PF00117"/>
    </source>
</evidence>
<protein>
    <submittedName>
        <fullName evidence="2">GMP synthase-Glutamine amidotransferase</fullName>
    </submittedName>
</protein>
<keyword evidence="2" id="KW-0315">Glutamine amidotransferase</keyword>
<evidence type="ECO:0000313" key="2">
    <source>
        <dbReference type="EMBL" id="SDX40861.1"/>
    </source>
</evidence>
<dbReference type="PANTHER" id="PTHR42695">
    <property type="entry name" value="GLUTAMINE AMIDOTRANSFERASE YLR126C-RELATED"/>
    <property type="match status" value="1"/>
</dbReference>
<dbReference type="AlphaFoldDB" id="A0A1H3BGN2"/>
<keyword evidence="2" id="KW-0808">Transferase</keyword>
<dbReference type="InterPro" id="IPR017926">
    <property type="entry name" value="GATASE"/>
</dbReference>
<dbReference type="Gene3D" id="3.40.50.880">
    <property type="match status" value="1"/>
</dbReference>
<name>A0A1H3BGN2_9PSED</name>
<dbReference type="InterPro" id="IPR029062">
    <property type="entry name" value="Class_I_gatase-like"/>
</dbReference>
<feature type="domain" description="Glutamine amidotransferase" evidence="1">
    <location>
        <begin position="19"/>
        <end position="180"/>
    </location>
</feature>
<sequence length="238" mass="26413">MSDILILTHADFCSPGHLAETLDAQGLAFDVLRVDQGDLDGYDLDRPRAVAVMGGPMSVNDPLPWLATEDAALRHFIERDIPLIGHCLGGQLLAKTLGARVTRMPYSEIGWKTLCRCDGEHASPWLDGLADSVEVFQWHGDTFELPAGAQRLFASDWCGNQGFAWGDKVLGLQGHPEMTEELVRLWVNDWGHLLDSRQPSQQSGAQMLEDLSARVGALNRVADVFYRHWLKLALRETV</sequence>
<proteinExistence type="predicted"/>
<dbReference type="SUPFAM" id="SSF52317">
    <property type="entry name" value="Class I glutamine amidotransferase-like"/>
    <property type="match status" value="1"/>
</dbReference>